<dbReference type="GO" id="GO:0005737">
    <property type="term" value="C:cytoplasm"/>
    <property type="evidence" value="ECO:0007669"/>
    <property type="project" value="TreeGrafter"/>
</dbReference>
<dbReference type="EMBL" id="JACHVA010000082">
    <property type="protein sequence ID" value="MBC2602142.1"/>
    <property type="molecule type" value="Genomic_DNA"/>
</dbReference>
<proteinExistence type="predicted"/>
<dbReference type="RefSeq" id="WP_185692840.1">
    <property type="nucleotide sequence ID" value="NZ_JACHVA010000082.1"/>
</dbReference>
<keyword evidence="4" id="KW-0808">Transferase</keyword>
<comment type="caution">
    <text evidence="4">The sequence shown here is derived from an EMBL/GenBank/DDBJ whole genome shotgun (WGS) entry which is preliminary data.</text>
</comment>
<name>A0A7X1AY72_9BACT</name>
<feature type="domain" description="Sulfatase N-terminal" evidence="3">
    <location>
        <begin position="7"/>
        <end position="358"/>
    </location>
</feature>
<dbReference type="PANTHER" id="PTHR45953">
    <property type="entry name" value="IDURONATE 2-SULFATASE"/>
    <property type="match status" value="1"/>
</dbReference>
<keyword evidence="1" id="KW-0479">Metal-binding</keyword>
<accession>A0A7X1AY72</accession>
<dbReference type="Proteomes" id="UP000525652">
    <property type="component" value="Unassembled WGS sequence"/>
</dbReference>
<evidence type="ECO:0000259" key="3">
    <source>
        <dbReference type="Pfam" id="PF00884"/>
    </source>
</evidence>
<dbReference type="SUPFAM" id="SSF53649">
    <property type="entry name" value="Alkaline phosphatase-like"/>
    <property type="match status" value="1"/>
</dbReference>
<evidence type="ECO:0000313" key="4">
    <source>
        <dbReference type="EMBL" id="MBC2602142.1"/>
    </source>
</evidence>
<dbReference type="GO" id="GO:0016740">
    <property type="term" value="F:transferase activity"/>
    <property type="evidence" value="ECO:0007669"/>
    <property type="project" value="UniProtKB-KW"/>
</dbReference>
<dbReference type="InterPro" id="IPR017850">
    <property type="entry name" value="Alkaline_phosphatase_core_sf"/>
</dbReference>
<sequence length="495" mass="56946">MSSSRRPNILHLFTDQQRFDTIAALGHYPFLKTPNLDRLTSEGTTFERAYSPSPECVPARACMITGQYPGRTGCFSNANRMPAEDQPTFMERLRQSGYRTHGVGKCHFTPDPYSKRGFETRDYQEEIPEDRVRDDYARDLVESDCGWVLEPHGIRGEMYYVPQPSLLPEEKHPTHWIGDRSIDFIESEKTESQPWYLYSSFIHPHPPFAPPVPWHKLYRGPDMPLPDLPGDLEELTFFINRRQNRQKYRDYGGLDLNLIRQMRAYYFACISFIDKQVGRILQSLEKTGQLENTLIVFSADHGEYLGDYGCFGKRGMHDVSARVPMIVRWPDGSRADTRTGTPVSLIDLAPTFLRAADVPFETEDFDGIPLQSVADGSTGRTQVFSQYNCQENGLYMAVEEGWKYIFSAPDQKEYLFDLTNDPRENHNLASTTESHPELLRLREACQNWVHTTGQPGALAPDGTWHEYPIQKVPQDPNAMLGFQDPRWWDGKLPEW</sequence>
<gene>
    <name evidence="4" type="ORF">H5P30_10170</name>
</gene>
<keyword evidence="5" id="KW-1185">Reference proteome</keyword>
<dbReference type="PANTHER" id="PTHR45953:SF1">
    <property type="entry name" value="IDURONATE 2-SULFATASE"/>
    <property type="match status" value="1"/>
</dbReference>
<organism evidence="4 5">
    <name type="scientific">Puniceicoccus vermicola</name>
    <dbReference type="NCBI Taxonomy" id="388746"/>
    <lineage>
        <taxon>Bacteria</taxon>
        <taxon>Pseudomonadati</taxon>
        <taxon>Verrucomicrobiota</taxon>
        <taxon>Opitutia</taxon>
        <taxon>Puniceicoccales</taxon>
        <taxon>Puniceicoccaceae</taxon>
        <taxon>Puniceicoccus</taxon>
    </lineage>
</organism>
<dbReference type="AlphaFoldDB" id="A0A7X1AY72"/>
<evidence type="ECO:0000256" key="2">
    <source>
        <dbReference type="ARBA" id="ARBA00022801"/>
    </source>
</evidence>
<reference evidence="4 5" key="1">
    <citation type="submission" date="2020-07" db="EMBL/GenBank/DDBJ databases">
        <authorList>
            <person name="Feng X."/>
        </authorList>
    </citation>
    <scope>NUCLEOTIDE SEQUENCE [LARGE SCALE GENOMIC DNA]</scope>
    <source>
        <strain evidence="4 5">JCM14086</strain>
    </source>
</reference>
<dbReference type="GO" id="GO:0008484">
    <property type="term" value="F:sulfuric ester hydrolase activity"/>
    <property type="evidence" value="ECO:0007669"/>
    <property type="project" value="TreeGrafter"/>
</dbReference>
<dbReference type="GO" id="GO:0046872">
    <property type="term" value="F:metal ion binding"/>
    <property type="evidence" value="ECO:0007669"/>
    <property type="project" value="UniProtKB-KW"/>
</dbReference>
<protein>
    <submittedName>
        <fullName evidence="4">Sulfatase-like hydrolase/transferase</fullName>
    </submittedName>
</protein>
<dbReference type="InterPro" id="IPR000917">
    <property type="entry name" value="Sulfatase_N"/>
</dbReference>
<dbReference type="Gene3D" id="3.40.720.10">
    <property type="entry name" value="Alkaline Phosphatase, subunit A"/>
    <property type="match status" value="1"/>
</dbReference>
<evidence type="ECO:0000256" key="1">
    <source>
        <dbReference type="ARBA" id="ARBA00022723"/>
    </source>
</evidence>
<keyword evidence="2 4" id="KW-0378">Hydrolase</keyword>
<dbReference type="Pfam" id="PF00884">
    <property type="entry name" value="Sulfatase"/>
    <property type="match status" value="1"/>
</dbReference>
<evidence type="ECO:0000313" key="5">
    <source>
        <dbReference type="Proteomes" id="UP000525652"/>
    </source>
</evidence>